<dbReference type="Pfam" id="PF16186">
    <property type="entry name" value="Arm_3"/>
    <property type="match status" value="1"/>
</dbReference>
<proteinExistence type="predicted"/>
<keyword evidence="2" id="KW-1185">Reference proteome</keyword>
<dbReference type="Proteomes" id="UP000005237">
    <property type="component" value="Unassembled WGS sequence"/>
</dbReference>
<evidence type="ECO:0000313" key="2">
    <source>
        <dbReference type="Proteomes" id="UP000005237"/>
    </source>
</evidence>
<dbReference type="InterPro" id="IPR032413">
    <property type="entry name" value="Arm_3"/>
</dbReference>
<dbReference type="EnsemblMetazoa" id="CJA11819.1">
    <property type="protein sequence ID" value="CJA11819.1"/>
    <property type="gene ID" value="WBGene00131023"/>
</dbReference>
<reference evidence="2" key="1">
    <citation type="submission" date="2010-08" db="EMBL/GenBank/DDBJ databases">
        <authorList>
            <consortium name="Caenorhabditis japonica Sequencing Consortium"/>
            <person name="Wilson R.K."/>
        </authorList>
    </citation>
    <scope>NUCLEOTIDE SEQUENCE [LARGE SCALE GENOMIC DNA]</scope>
    <source>
        <strain evidence="2">DF5081</strain>
    </source>
</reference>
<sequence>ILDALQQLLFFGLSSDDSNSNPVAVKLEEIGCRSKLEFLAESQCIDIHAKAYFIIDRLNNSSDFRETQNIG</sequence>
<reference evidence="1" key="2">
    <citation type="submission" date="2022-06" db="UniProtKB">
        <authorList>
            <consortium name="EnsemblMetazoa"/>
        </authorList>
    </citation>
    <scope>IDENTIFICATION</scope>
    <source>
        <strain evidence="1">DF5081</strain>
    </source>
</reference>
<accession>A0A8R1DVM0</accession>
<name>A0A8R1DVM0_CAEJA</name>
<dbReference type="AlphaFoldDB" id="A0A8R1DVM0"/>
<organism evidence="1 2">
    <name type="scientific">Caenorhabditis japonica</name>
    <dbReference type="NCBI Taxonomy" id="281687"/>
    <lineage>
        <taxon>Eukaryota</taxon>
        <taxon>Metazoa</taxon>
        <taxon>Ecdysozoa</taxon>
        <taxon>Nematoda</taxon>
        <taxon>Chromadorea</taxon>
        <taxon>Rhabditida</taxon>
        <taxon>Rhabditina</taxon>
        <taxon>Rhabditomorpha</taxon>
        <taxon>Rhabditoidea</taxon>
        <taxon>Rhabditidae</taxon>
        <taxon>Peloderinae</taxon>
        <taxon>Caenorhabditis</taxon>
    </lineage>
</organism>
<protein>
    <submittedName>
        <fullName evidence="1">Uncharacterized protein</fullName>
    </submittedName>
</protein>
<evidence type="ECO:0000313" key="1">
    <source>
        <dbReference type="EnsemblMetazoa" id="CJA11819.1"/>
    </source>
</evidence>